<reference evidence="3" key="2">
    <citation type="submission" date="2025-08" db="UniProtKB">
        <authorList>
            <consortium name="RefSeq"/>
        </authorList>
    </citation>
    <scope>IDENTIFICATION</scope>
    <source>
        <strain evidence="3">14028-0561.14</strain>
        <tissue evidence="3">Whole fly</tissue>
    </source>
</reference>
<dbReference type="InterPro" id="IPR032675">
    <property type="entry name" value="LRR_dom_sf"/>
</dbReference>
<dbReference type="SUPFAM" id="SSF52047">
    <property type="entry name" value="RNI-like"/>
    <property type="match status" value="1"/>
</dbReference>
<feature type="domain" description="F-box" evidence="1">
    <location>
        <begin position="9"/>
        <end position="53"/>
    </location>
</feature>
<dbReference type="Gene3D" id="3.80.10.10">
    <property type="entry name" value="Ribonuclease Inhibitor"/>
    <property type="match status" value="1"/>
</dbReference>
<gene>
    <name evidence="3" type="primary">LOC138928741</name>
</gene>
<evidence type="ECO:0000313" key="2">
    <source>
        <dbReference type="Proteomes" id="UP001652661"/>
    </source>
</evidence>
<evidence type="ECO:0000259" key="1">
    <source>
        <dbReference type="PROSITE" id="PS50181"/>
    </source>
</evidence>
<protein>
    <recommendedName>
        <fullName evidence="1">F-box domain-containing protein</fullName>
    </recommendedName>
</protein>
<accession>A0ABM4GI45</accession>
<evidence type="ECO:0000313" key="3">
    <source>
        <dbReference type="RefSeq" id="XP_070142382.1"/>
    </source>
</evidence>
<dbReference type="InterPro" id="IPR001810">
    <property type="entry name" value="F-box_dom"/>
</dbReference>
<dbReference type="GeneID" id="138928741"/>
<dbReference type="RefSeq" id="XP_070142382.1">
    <property type="nucleotide sequence ID" value="XM_070286281.1"/>
</dbReference>
<sequence>MSPQSCLAQSPLVSLPDDVLIHILKQLCLQTQLNLTRVHIRFLRIMPHVWRSQCKIINFSSIKLPLRDDDLRFFLASNQQTFEVVILKYYHVFNMLTDYVFPNIHDLVLGSHLKNFCVHKAIKNFPNLRSFTPIGGFTGEQFENFIHLESLTLTFCESFEKRNLLPILEACKLKTLKLGRFNNMFHQEMDLPFEGIQFLEVLKCNQWEMKWFMKDLKNLARLKHIILCGKFDDRFIKDVLTEVAEKSIKSVEFNDEVTNFMFIMDNLNGRIQSVKVLDNWLLFDGGYGNLKAIKELYLKKCSTDDVHVLDTLFSLKFCETLVIEHFTSEQIFEYTLDTCRIARGRRTKLHVYLYKNKFEEKLTNSWKQIPINWKIMGKHPLVEVHLEQKPNISYSFDPFSIFFDLT</sequence>
<dbReference type="Proteomes" id="UP001652661">
    <property type="component" value="Chromosome 2L"/>
</dbReference>
<proteinExistence type="predicted"/>
<keyword evidence="2" id="KW-1185">Reference proteome</keyword>
<name>A0ABM4GI45_DROKI</name>
<organism evidence="2 3">
    <name type="scientific">Drosophila kikkawai</name>
    <name type="common">Fruit fly</name>
    <dbReference type="NCBI Taxonomy" id="30033"/>
    <lineage>
        <taxon>Eukaryota</taxon>
        <taxon>Metazoa</taxon>
        <taxon>Ecdysozoa</taxon>
        <taxon>Arthropoda</taxon>
        <taxon>Hexapoda</taxon>
        <taxon>Insecta</taxon>
        <taxon>Pterygota</taxon>
        <taxon>Neoptera</taxon>
        <taxon>Endopterygota</taxon>
        <taxon>Diptera</taxon>
        <taxon>Brachycera</taxon>
        <taxon>Muscomorpha</taxon>
        <taxon>Ephydroidea</taxon>
        <taxon>Drosophilidae</taxon>
        <taxon>Drosophila</taxon>
        <taxon>Sophophora</taxon>
    </lineage>
</organism>
<dbReference type="PROSITE" id="PS50181">
    <property type="entry name" value="FBOX"/>
    <property type="match status" value="1"/>
</dbReference>
<reference evidence="2" key="1">
    <citation type="submission" date="2025-05" db="UniProtKB">
        <authorList>
            <consortium name="RefSeq"/>
        </authorList>
    </citation>
    <scope>NUCLEOTIDE SEQUENCE [LARGE SCALE GENOMIC DNA]</scope>
    <source>
        <strain evidence="2">14028-0561.14</strain>
    </source>
</reference>